<dbReference type="InterPro" id="IPR015946">
    <property type="entry name" value="KH_dom-like_a/b"/>
</dbReference>
<organism evidence="1">
    <name type="scientific">Candidatus Kentrum sp. LFY</name>
    <dbReference type="NCBI Taxonomy" id="2126342"/>
    <lineage>
        <taxon>Bacteria</taxon>
        <taxon>Pseudomonadati</taxon>
        <taxon>Pseudomonadota</taxon>
        <taxon>Gammaproteobacteria</taxon>
        <taxon>Candidatus Kentrum</taxon>
    </lineage>
</organism>
<dbReference type="Gene3D" id="3.30.300.20">
    <property type="match status" value="1"/>
</dbReference>
<dbReference type="InterPro" id="IPR036102">
    <property type="entry name" value="OsmC/Ohrsf"/>
</dbReference>
<name>A0A450UPZ0_9GAMM</name>
<gene>
    <name evidence="1" type="ORF">BECKLFY1418A_GA0070994_104212</name>
</gene>
<dbReference type="PANTHER" id="PTHR34352">
    <property type="entry name" value="PROTEIN YHFA"/>
    <property type="match status" value="1"/>
</dbReference>
<sequence length="142" mass="15401">MKARIKWVEQATFLGESGSGHTVVMDGAPEVGGRNLGVRPMEAILLGLGGCTAFDVVSILRKARQPVDDCVVDIEAERAPSPPKVFTRIHIHYRVIGKGISEERVERAIALSTEKYCSATIMLGKAAEITHDYEVVLPAQNS</sequence>
<dbReference type="Gene3D" id="2.20.25.10">
    <property type="match status" value="1"/>
</dbReference>
<dbReference type="InterPro" id="IPR003718">
    <property type="entry name" value="OsmC/Ohr_fam"/>
</dbReference>
<dbReference type="SUPFAM" id="SSF82784">
    <property type="entry name" value="OsmC-like"/>
    <property type="match status" value="1"/>
</dbReference>
<dbReference type="PANTHER" id="PTHR34352:SF1">
    <property type="entry name" value="PROTEIN YHFA"/>
    <property type="match status" value="1"/>
</dbReference>
<protein>
    <submittedName>
        <fullName evidence="1">Putative redox protein</fullName>
    </submittedName>
</protein>
<proteinExistence type="predicted"/>
<accession>A0A450UPZ0</accession>
<dbReference type="NCBIfam" id="NF008009">
    <property type="entry name" value="PRK10738.1"/>
    <property type="match status" value="1"/>
</dbReference>
<dbReference type="EMBL" id="CAADFH010000042">
    <property type="protein sequence ID" value="VFJ94612.1"/>
    <property type="molecule type" value="Genomic_DNA"/>
</dbReference>
<evidence type="ECO:0000313" key="1">
    <source>
        <dbReference type="EMBL" id="VFJ94612.1"/>
    </source>
</evidence>
<dbReference type="Pfam" id="PF02566">
    <property type="entry name" value="OsmC"/>
    <property type="match status" value="1"/>
</dbReference>
<reference evidence="1" key="1">
    <citation type="submission" date="2019-02" db="EMBL/GenBank/DDBJ databases">
        <authorList>
            <person name="Gruber-Vodicka R. H."/>
            <person name="Seah K. B. B."/>
        </authorList>
    </citation>
    <scope>NUCLEOTIDE SEQUENCE</scope>
    <source>
        <strain evidence="1">BECK_M6</strain>
    </source>
</reference>
<dbReference type="AlphaFoldDB" id="A0A450UPZ0"/>